<evidence type="ECO:0000313" key="3">
    <source>
        <dbReference type="EMBL" id="OEH85016.1"/>
    </source>
</evidence>
<dbReference type="Proteomes" id="UP000095255">
    <property type="component" value="Unassembled WGS sequence"/>
</dbReference>
<dbReference type="Gene3D" id="3.30.457.10">
    <property type="entry name" value="Copper amine oxidase-like, N-terminal domain"/>
    <property type="match status" value="1"/>
</dbReference>
<feature type="transmembrane region" description="Helical" evidence="1">
    <location>
        <begin position="28"/>
        <end position="48"/>
    </location>
</feature>
<keyword evidence="4" id="KW-1185">Reference proteome</keyword>
<name>A0A1E5L4K0_9FIRM</name>
<dbReference type="STRING" id="1390249.BHU72_07465"/>
<proteinExistence type="predicted"/>
<feature type="domain" description="Copper amine oxidase-like N-terminal" evidence="2">
    <location>
        <begin position="59"/>
        <end position="165"/>
    </location>
</feature>
<dbReference type="EMBL" id="MJAT01000035">
    <property type="protein sequence ID" value="OEH85016.1"/>
    <property type="molecule type" value="Genomic_DNA"/>
</dbReference>
<sequence length="323" mass="37426">MMYQKERYWGDDIVNLQSRISRIVSWQMITISIFIWGIMFLFSSYVIYATEENEWSLFVDGTNVFPDVAPSPTNEDIAIPVRFVVENLGGTVNWEPYTKVVTGKIEDQTFHIQFDTLTHQVVTFKMNEKDLPTNVANIHLQSGRTMVPIQVVEKLINSKIYQDPELQLLHVKPSQEHQLEHLLKRAADADQHLLNTLKTLRTTQLKQLQDRLRTYYSTKVSNAIIEYYYHKSPNGVYTIVPTDAPISITPVHQIETIKLQKNNDRTGESFFLSVVKKQKMFATYKVHSLYEFQLINKQWIIVEITHQLVDNKENGTGKYGGGI</sequence>
<evidence type="ECO:0000256" key="1">
    <source>
        <dbReference type="SAM" id="Phobius"/>
    </source>
</evidence>
<gene>
    <name evidence="3" type="ORF">BHU72_07465</name>
</gene>
<comment type="caution">
    <text evidence="3">The sequence shown here is derived from an EMBL/GenBank/DDBJ whole genome shotgun (WGS) entry which is preliminary data.</text>
</comment>
<dbReference type="AlphaFoldDB" id="A0A1E5L4K0"/>
<keyword evidence="1" id="KW-1133">Transmembrane helix</keyword>
<accession>A0A1E5L4K0</accession>
<evidence type="ECO:0000259" key="2">
    <source>
        <dbReference type="Pfam" id="PF07833"/>
    </source>
</evidence>
<keyword evidence="1" id="KW-0812">Transmembrane</keyword>
<keyword evidence="1" id="KW-0472">Membrane</keyword>
<organism evidence="3 4">
    <name type="scientific">Desulfuribacillus stibiiarsenatis</name>
    <dbReference type="NCBI Taxonomy" id="1390249"/>
    <lineage>
        <taxon>Bacteria</taxon>
        <taxon>Bacillati</taxon>
        <taxon>Bacillota</taxon>
        <taxon>Desulfuribacillia</taxon>
        <taxon>Desulfuribacillales</taxon>
        <taxon>Desulfuribacillaceae</taxon>
        <taxon>Desulfuribacillus</taxon>
    </lineage>
</organism>
<dbReference type="InterPro" id="IPR012854">
    <property type="entry name" value="Cu_amine_oxidase-like_N"/>
</dbReference>
<protein>
    <recommendedName>
        <fullName evidence="2">Copper amine oxidase-like N-terminal domain-containing protein</fullName>
    </recommendedName>
</protein>
<reference evidence="3 4" key="1">
    <citation type="submission" date="2016-09" db="EMBL/GenBank/DDBJ databases">
        <title>Desulfuribacillus arsenicus sp. nov., an obligately anaerobic, dissimilatory arsenic- and antimonate-reducing bacterium isolated from anoxic sediments.</title>
        <authorList>
            <person name="Abin C.A."/>
            <person name="Hollibaugh J.T."/>
        </authorList>
    </citation>
    <scope>NUCLEOTIDE SEQUENCE [LARGE SCALE GENOMIC DNA]</scope>
    <source>
        <strain evidence="3 4">MLFW-2</strain>
    </source>
</reference>
<dbReference type="InterPro" id="IPR036582">
    <property type="entry name" value="Mao_N_sf"/>
</dbReference>
<dbReference type="Pfam" id="PF07833">
    <property type="entry name" value="Cu_amine_oxidN1"/>
    <property type="match status" value="1"/>
</dbReference>
<dbReference type="SUPFAM" id="SSF55383">
    <property type="entry name" value="Copper amine oxidase, domain N"/>
    <property type="match status" value="1"/>
</dbReference>
<evidence type="ECO:0000313" key="4">
    <source>
        <dbReference type="Proteomes" id="UP000095255"/>
    </source>
</evidence>
<dbReference type="OrthoDB" id="9806267at2"/>
<dbReference type="RefSeq" id="WP_069702751.1">
    <property type="nucleotide sequence ID" value="NZ_MJAT01000035.1"/>
</dbReference>